<keyword evidence="2" id="KW-0732">Signal</keyword>
<proteinExistence type="predicted"/>
<reference evidence="3" key="3">
    <citation type="submission" date="2015-04" db="UniProtKB">
        <authorList>
            <consortium name="EnsemblPlants"/>
        </authorList>
    </citation>
    <scope>IDENTIFICATION</scope>
</reference>
<keyword evidence="4" id="KW-1185">Reference proteome</keyword>
<dbReference type="Gramene" id="LPERR10G11190.1">
    <property type="protein sequence ID" value="LPERR10G11190.1"/>
    <property type="gene ID" value="LPERR10G11190"/>
</dbReference>
<evidence type="ECO:0000313" key="3">
    <source>
        <dbReference type="EnsemblPlants" id="LPERR10G11190.1"/>
    </source>
</evidence>
<dbReference type="eggNOG" id="ENOG502R5JB">
    <property type="taxonomic scope" value="Eukaryota"/>
</dbReference>
<feature type="compositionally biased region" description="Basic and acidic residues" evidence="1">
    <location>
        <begin position="34"/>
        <end position="49"/>
    </location>
</feature>
<evidence type="ECO:0000256" key="2">
    <source>
        <dbReference type="SAM" id="SignalP"/>
    </source>
</evidence>
<dbReference type="HOGENOM" id="CLU_2472863_0_0_1"/>
<dbReference type="AlphaFoldDB" id="A0A0D9XL75"/>
<evidence type="ECO:0000313" key="4">
    <source>
        <dbReference type="Proteomes" id="UP000032180"/>
    </source>
</evidence>
<organism evidence="3 4">
    <name type="scientific">Leersia perrieri</name>
    <dbReference type="NCBI Taxonomy" id="77586"/>
    <lineage>
        <taxon>Eukaryota</taxon>
        <taxon>Viridiplantae</taxon>
        <taxon>Streptophyta</taxon>
        <taxon>Embryophyta</taxon>
        <taxon>Tracheophyta</taxon>
        <taxon>Spermatophyta</taxon>
        <taxon>Magnoliopsida</taxon>
        <taxon>Liliopsida</taxon>
        <taxon>Poales</taxon>
        <taxon>Poaceae</taxon>
        <taxon>BOP clade</taxon>
        <taxon>Oryzoideae</taxon>
        <taxon>Oryzeae</taxon>
        <taxon>Oryzinae</taxon>
        <taxon>Leersia</taxon>
    </lineage>
</organism>
<feature type="region of interest" description="Disordered" evidence="1">
    <location>
        <begin position="33"/>
        <end position="89"/>
    </location>
</feature>
<evidence type="ECO:0000256" key="1">
    <source>
        <dbReference type="SAM" id="MobiDB-lite"/>
    </source>
</evidence>
<dbReference type="Proteomes" id="UP000032180">
    <property type="component" value="Chromosome 10"/>
</dbReference>
<sequence>MKMLLPRTRRRIMLLFFLAWLLLAELAGFSNGRRMMEDKGDGSHVKASSEEQLYELPGTRGRPLVNAPSPAYEASERPVPQGSNPLHNR</sequence>
<protein>
    <submittedName>
        <fullName evidence="3">Uncharacterized protein</fullName>
    </submittedName>
</protein>
<name>A0A0D9XL75_9ORYZ</name>
<accession>A0A0D9XL75</accession>
<reference evidence="3 4" key="1">
    <citation type="submission" date="2012-08" db="EMBL/GenBank/DDBJ databases">
        <title>Oryza genome evolution.</title>
        <authorList>
            <person name="Wing R.A."/>
        </authorList>
    </citation>
    <scope>NUCLEOTIDE SEQUENCE</scope>
</reference>
<feature type="signal peptide" evidence="2">
    <location>
        <begin position="1"/>
        <end position="32"/>
    </location>
</feature>
<reference evidence="4" key="2">
    <citation type="submission" date="2013-12" db="EMBL/GenBank/DDBJ databases">
        <authorList>
            <person name="Yu Y."/>
            <person name="Lee S."/>
            <person name="de Baynast K."/>
            <person name="Wissotski M."/>
            <person name="Liu L."/>
            <person name="Talag J."/>
            <person name="Goicoechea J."/>
            <person name="Angelova A."/>
            <person name="Jetty R."/>
            <person name="Kudrna D."/>
            <person name="Golser W."/>
            <person name="Rivera L."/>
            <person name="Zhang J."/>
            <person name="Wing R."/>
        </authorList>
    </citation>
    <scope>NUCLEOTIDE SEQUENCE</scope>
</reference>
<dbReference type="EnsemblPlants" id="LPERR10G11190.1">
    <property type="protein sequence ID" value="LPERR10G11190.1"/>
    <property type="gene ID" value="LPERR10G11190"/>
</dbReference>
<feature type="chain" id="PRO_5002350045" evidence="2">
    <location>
        <begin position="33"/>
        <end position="89"/>
    </location>
</feature>